<dbReference type="OrthoDB" id="10250549at2759"/>
<evidence type="ECO:0000256" key="6">
    <source>
        <dbReference type="ARBA" id="ARBA00044196"/>
    </source>
</evidence>
<evidence type="ECO:0000313" key="12">
    <source>
        <dbReference type="Proteomes" id="UP000236333"/>
    </source>
</evidence>
<dbReference type="InterPro" id="IPR005835">
    <property type="entry name" value="NTP_transferase_dom"/>
</dbReference>
<dbReference type="InterPro" id="IPR029044">
    <property type="entry name" value="Nucleotide-diphossugar_trans"/>
</dbReference>
<dbReference type="SUPFAM" id="SSF53448">
    <property type="entry name" value="Nucleotide-diphospho-sugar transferases"/>
    <property type="match status" value="1"/>
</dbReference>
<gene>
    <name evidence="11" type="ORF">TSOC_015136</name>
</gene>
<dbReference type="Pfam" id="PF00483">
    <property type="entry name" value="NTP_transferase"/>
    <property type="match status" value="1"/>
</dbReference>
<dbReference type="EMBL" id="PGGS01004144">
    <property type="protein sequence ID" value="PNG99091.1"/>
    <property type="molecule type" value="Genomic_DNA"/>
</dbReference>
<protein>
    <recommendedName>
        <fullName evidence="6">Translation initiation factor eIF2B subunit gamma</fullName>
    </recommendedName>
    <alternativeName>
        <fullName evidence="7">eIF2B GDP-GTP exchange factor subunit gamma</fullName>
    </alternativeName>
</protein>
<evidence type="ECO:0000256" key="1">
    <source>
        <dbReference type="ARBA" id="ARBA00004514"/>
    </source>
</evidence>
<comment type="subcellular location">
    <subcellularLocation>
        <location evidence="1">Cytoplasm</location>
        <location evidence="1">Cytosol</location>
    </subcellularLocation>
</comment>
<comment type="subunit">
    <text evidence="9">Component of the translation initiation factor 2B (eIF2B) complex which is a heterodecamer of two sets of five different subunits: alpha, beta, gamma, delta and epsilon. Subunits alpha, beta and delta comprise a regulatory subcomplex and subunits epsilon and gamma comprise a catalytic subcomplex. Within the complex, the hexameric regulatory complex resides at the center, with the two heterodimeric catalytic subcomplexes bound on opposite sides.</text>
</comment>
<dbReference type="Proteomes" id="UP000236333">
    <property type="component" value="Unassembled WGS sequence"/>
</dbReference>
<dbReference type="PANTHER" id="PTHR45989">
    <property type="entry name" value="TRANSLATION INITIATION FACTOR EIF-2B SUBUNIT GAMMA"/>
    <property type="match status" value="1"/>
</dbReference>
<dbReference type="GO" id="GO:0005851">
    <property type="term" value="C:eukaryotic translation initiation factor 2B complex"/>
    <property type="evidence" value="ECO:0007669"/>
    <property type="project" value="TreeGrafter"/>
</dbReference>
<accession>A0A2J7ZFN3</accession>
<comment type="function">
    <text evidence="8">Acts as a component of the translation initiation factor 2B (eIF2B) complex, which catalyzes the exchange of GDP for GTP on the eukaryotic initiation factor 2 (eIF2) complex gamma subunit. Its guanine nucleotide exchange factor activity is repressed when bound to eIF2 complex phosphorylated on the alpha subunit, thereby limiting the amount of methionyl-initiator methionine tRNA available to the ribosome and consequently global translation is repressed.</text>
</comment>
<keyword evidence="4" id="KW-0396">Initiation factor</keyword>
<evidence type="ECO:0000256" key="2">
    <source>
        <dbReference type="ARBA" id="ARBA00007878"/>
    </source>
</evidence>
<dbReference type="GO" id="GO:0016740">
    <property type="term" value="F:transferase activity"/>
    <property type="evidence" value="ECO:0007669"/>
    <property type="project" value="UniProtKB-KW"/>
</dbReference>
<evidence type="ECO:0000256" key="7">
    <source>
        <dbReference type="ARBA" id="ARBA00044229"/>
    </source>
</evidence>
<evidence type="ECO:0000313" key="11">
    <source>
        <dbReference type="EMBL" id="PNG99091.1"/>
    </source>
</evidence>
<evidence type="ECO:0000256" key="5">
    <source>
        <dbReference type="ARBA" id="ARBA00022917"/>
    </source>
</evidence>
<evidence type="ECO:0000256" key="4">
    <source>
        <dbReference type="ARBA" id="ARBA00022540"/>
    </source>
</evidence>
<dbReference type="PANTHER" id="PTHR45989:SF1">
    <property type="entry name" value="TRANSLATION INITIATION FACTOR EIF-2B SUBUNIT GAMMA"/>
    <property type="match status" value="1"/>
</dbReference>
<comment type="caution">
    <text evidence="11">The sequence shown here is derived from an EMBL/GenBank/DDBJ whole genome shotgun (WGS) entry which is preliminary data.</text>
</comment>
<dbReference type="InterPro" id="IPR051960">
    <property type="entry name" value="eIF2B_gamma"/>
</dbReference>
<keyword evidence="5" id="KW-0648">Protein biosynthesis</keyword>
<keyword evidence="3" id="KW-0963">Cytoplasm</keyword>
<evidence type="ECO:0000256" key="8">
    <source>
        <dbReference type="ARBA" id="ARBA00045373"/>
    </source>
</evidence>
<dbReference type="GO" id="GO:0002183">
    <property type="term" value="P:cytoplasmic translational initiation"/>
    <property type="evidence" value="ECO:0007669"/>
    <property type="project" value="TreeGrafter"/>
</dbReference>
<dbReference type="GO" id="GO:0005085">
    <property type="term" value="F:guanyl-nucleotide exchange factor activity"/>
    <property type="evidence" value="ECO:0007669"/>
    <property type="project" value="TreeGrafter"/>
</dbReference>
<organism evidence="11 12">
    <name type="scientific">Tetrabaena socialis</name>
    <dbReference type="NCBI Taxonomy" id="47790"/>
    <lineage>
        <taxon>Eukaryota</taxon>
        <taxon>Viridiplantae</taxon>
        <taxon>Chlorophyta</taxon>
        <taxon>core chlorophytes</taxon>
        <taxon>Chlorophyceae</taxon>
        <taxon>CS clade</taxon>
        <taxon>Chlamydomonadales</taxon>
        <taxon>Tetrabaenaceae</taxon>
        <taxon>Tetrabaena</taxon>
    </lineage>
</organism>
<dbReference type="AlphaFoldDB" id="A0A2J7ZFN3"/>
<keyword evidence="12" id="KW-1185">Reference proteome</keyword>
<reference evidence="11 12" key="1">
    <citation type="journal article" date="2017" name="Mol. Biol. Evol.">
        <title>The 4-celled Tetrabaena socialis nuclear genome reveals the essential components for genetic control of cell number at the origin of multicellularity in the volvocine lineage.</title>
        <authorList>
            <person name="Featherston J."/>
            <person name="Arakaki Y."/>
            <person name="Hanschen E.R."/>
            <person name="Ferris P.J."/>
            <person name="Michod R.E."/>
            <person name="Olson B.J.S.C."/>
            <person name="Nozaki H."/>
            <person name="Durand P.M."/>
        </authorList>
    </citation>
    <scope>NUCLEOTIDE SEQUENCE [LARGE SCALE GENOMIC DNA]</scope>
    <source>
        <strain evidence="11 12">NIES-571</strain>
    </source>
</reference>
<proteinExistence type="inferred from homology"/>
<dbReference type="Gene3D" id="3.90.550.10">
    <property type="entry name" value="Spore Coat Polysaccharide Biosynthesis Protein SpsA, Chain A"/>
    <property type="match status" value="1"/>
</dbReference>
<dbReference type="GO" id="GO:0003743">
    <property type="term" value="F:translation initiation factor activity"/>
    <property type="evidence" value="ECO:0007669"/>
    <property type="project" value="UniProtKB-KW"/>
</dbReference>
<evidence type="ECO:0000259" key="10">
    <source>
        <dbReference type="Pfam" id="PF00483"/>
    </source>
</evidence>
<keyword evidence="11" id="KW-0808">Transferase</keyword>
<feature type="domain" description="Nucleotidyl transferase" evidence="10">
    <location>
        <begin position="8"/>
        <end position="57"/>
    </location>
</feature>
<comment type="similarity">
    <text evidence="2">Belongs to the eIF-2B gamma/epsilon subunits family.</text>
</comment>
<feature type="non-terminal residue" evidence="11">
    <location>
        <position position="59"/>
    </location>
</feature>
<evidence type="ECO:0000256" key="9">
    <source>
        <dbReference type="ARBA" id="ARBA00046432"/>
    </source>
</evidence>
<dbReference type="GO" id="GO:0005829">
    <property type="term" value="C:cytosol"/>
    <property type="evidence" value="ECO:0007669"/>
    <property type="project" value="UniProtKB-SubCell"/>
</dbReference>
<evidence type="ECO:0000256" key="3">
    <source>
        <dbReference type="ARBA" id="ARBA00022490"/>
    </source>
</evidence>
<sequence>MVNASYQAVVLAGGEDQILYPLTTNTVKALLPVANRPLISYPLRTLAEAGLRSAIVVGR</sequence>
<name>A0A2J7ZFN3_9CHLO</name>